<reference evidence="1" key="1">
    <citation type="submission" date="2020-05" db="EMBL/GenBank/DDBJ databases">
        <title>Large-scale comparative analyses of tick genomes elucidate their genetic diversity and vector capacities.</title>
        <authorList>
            <person name="Jia N."/>
            <person name="Wang J."/>
            <person name="Shi W."/>
            <person name="Du L."/>
            <person name="Sun Y."/>
            <person name="Zhan W."/>
            <person name="Jiang J."/>
            <person name="Wang Q."/>
            <person name="Zhang B."/>
            <person name="Ji P."/>
            <person name="Sakyi L.B."/>
            <person name="Cui X."/>
            <person name="Yuan T."/>
            <person name="Jiang B."/>
            <person name="Yang W."/>
            <person name="Lam T.T.-Y."/>
            <person name="Chang Q."/>
            <person name="Ding S."/>
            <person name="Wang X."/>
            <person name="Zhu J."/>
            <person name="Ruan X."/>
            <person name="Zhao L."/>
            <person name="Wei J."/>
            <person name="Que T."/>
            <person name="Du C."/>
            <person name="Cheng J."/>
            <person name="Dai P."/>
            <person name="Han X."/>
            <person name="Huang E."/>
            <person name="Gao Y."/>
            <person name="Liu J."/>
            <person name="Shao H."/>
            <person name="Ye R."/>
            <person name="Li L."/>
            <person name="Wei W."/>
            <person name="Wang X."/>
            <person name="Wang C."/>
            <person name="Yang T."/>
            <person name="Huo Q."/>
            <person name="Li W."/>
            <person name="Guo W."/>
            <person name="Chen H."/>
            <person name="Zhou L."/>
            <person name="Ni X."/>
            <person name="Tian J."/>
            <person name="Zhou Y."/>
            <person name="Sheng Y."/>
            <person name="Liu T."/>
            <person name="Pan Y."/>
            <person name="Xia L."/>
            <person name="Li J."/>
            <person name="Zhao F."/>
            <person name="Cao W."/>
        </authorList>
    </citation>
    <scope>NUCLEOTIDE SEQUENCE</scope>
    <source>
        <strain evidence="1">Hyas-2018</strain>
    </source>
</reference>
<sequence>MRASSGESGSRSQIGSRSAAAAAAASGDHESTEMRARPSPVTNLGAYTLPTPPLNARQTSQSTHFHKFFQRAARQRNAPDSFHGSASAYHRRRCARERCLHPKRTHILIVTPPCQRRRETHARGRCHVYIYTNKQVVVASKANADVRDAHMHAPPACTPACLWKTASCLDSNGTFVRCYTLHVIRSVDRYQTRQRCVCIRNTQRERGNHDGVTEFSLPPDLDNELDDDGGYGFLVTSSGHTLSKRRTRSPPRVTRYVELYRACIVARSCTNRGQSTRDYTTCTRIHALHICAESQRGSRAHADTSAEQRHKCHKRASR</sequence>
<evidence type="ECO:0000313" key="1">
    <source>
        <dbReference type="EMBL" id="KAH6936985.1"/>
    </source>
</evidence>
<dbReference type="Proteomes" id="UP000821845">
    <property type="component" value="Chromosome 3"/>
</dbReference>
<keyword evidence="2" id="KW-1185">Reference proteome</keyword>
<evidence type="ECO:0000313" key="2">
    <source>
        <dbReference type="Proteomes" id="UP000821845"/>
    </source>
</evidence>
<organism evidence="1 2">
    <name type="scientific">Hyalomma asiaticum</name>
    <name type="common">Tick</name>
    <dbReference type="NCBI Taxonomy" id="266040"/>
    <lineage>
        <taxon>Eukaryota</taxon>
        <taxon>Metazoa</taxon>
        <taxon>Ecdysozoa</taxon>
        <taxon>Arthropoda</taxon>
        <taxon>Chelicerata</taxon>
        <taxon>Arachnida</taxon>
        <taxon>Acari</taxon>
        <taxon>Parasitiformes</taxon>
        <taxon>Ixodida</taxon>
        <taxon>Ixodoidea</taxon>
        <taxon>Ixodidae</taxon>
        <taxon>Hyalomminae</taxon>
        <taxon>Hyalomma</taxon>
    </lineage>
</organism>
<name>A0ACB7SQN8_HYAAI</name>
<protein>
    <submittedName>
        <fullName evidence="1">Uncharacterized protein</fullName>
    </submittedName>
</protein>
<proteinExistence type="predicted"/>
<gene>
    <name evidence="1" type="ORF">HPB50_024921</name>
</gene>
<dbReference type="EMBL" id="CM023483">
    <property type="protein sequence ID" value="KAH6936985.1"/>
    <property type="molecule type" value="Genomic_DNA"/>
</dbReference>
<accession>A0ACB7SQN8</accession>
<comment type="caution">
    <text evidence="1">The sequence shown here is derived from an EMBL/GenBank/DDBJ whole genome shotgun (WGS) entry which is preliminary data.</text>
</comment>